<comment type="caution">
    <text evidence="1">The sequence shown here is derived from an EMBL/GenBank/DDBJ whole genome shotgun (WGS) entry which is preliminary data.</text>
</comment>
<evidence type="ECO:0000313" key="2">
    <source>
        <dbReference type="Proteomes" id="UP000824782"/>
    </source>
</evidence>
<reference evidence="1" key="1">
    <citation type="thesis" date="2020" institute="ProQuest LLC" country="789 East Eisenhower Parkway, Ann Arbor, MI, USA">
        <title>Comparative Genomics and Chromosome Evolution.</title>
        <authorList>
            <person name="Mudd A.B."/>
        </authorList>
    </citation>
    <scope>NUCLEOTIDE SEQUENCE</scope>
    <source>
        <strain evidence="1">237g6f4</strain>
        <tissue evidence="1">Blood</tissue>
    </source>
</reference>
<gene>
    <name evidence="1" type="ORF">GDO81_015911</name>
</gene>
<sequence length="79" mass="8936">MKISQLSIPELTHKRLWRFAGIFCNFSVHLLHTWRAAQVQCEPNASMLPSSLSRCLVECGPWTGTKCEMKLVCVVLCVT</sequence>
<keyword evidence="2" id="KW-1185">Reference proteome</keyword>
<evidence type="ECO:0000313" key="1">
    <source>
        <dbReference type="EMBL" id="KAG8563052.1"/>
    </source>
</evidence>
<name>A0AAV7AP15_ENGPU</name>
<dbReference type="EMBL" id="WNYA01000007">
    <property type="protein sequence ID" value="KAG8563052.1"/>
    <property type="molecule type" value="Genomic_DNA"/>
</dbReference>
<proteinExistence type="predicted"/>
<accession>A0AAV7AP15</accession>
<dbReference type="Proteomes" id="UP000824782">
    <property type="component" value="Unassembled WGS sequence"/>
</dbReference>
<protein>
    <submittedName>
        <fullName evidence="1">Uncharacterized protein</fullName>
    </submittedName>
</protein>
<dbReference type="AlphaFoldDB" id="A0AAV7AP15"/>
<organism evidence="1 2">
    <name type="scientific">Engystomops pustulosus</name>
    <name type="common">Tungara frog</name>
    <name type="synonym">Physalaemus pustulosus</name>
    <dbReference type="NCBI Taxonomy" id="76066"/>
    <lineage>
        <taxon>Eukaryota</taxon>
        <taxon>Metazoa</taxon>
        <taxon>Chordata</taxon>
        <taxon>Craniata</taxon>
        <taxon>Vertebrata</taxon>
        <taxon>Euteleostomi</taxon>
        <taxon>Amphibia</taxon>
        <taxon>Batrachia</taxon>
        <taxon>Anura</taxon>
        <taxon>Neobatrachia</taxon>
        <taxon>Hyloidea</taxon>
        <taxon>Leptodactylidae</taxon>
        <taxon>Leiuperinae</taxon>
        <taxon>Engystomops</taxon>
    </lineage>
</organism>